<dbReference type="AlphaFoldDB" id="A0A9W5RDF3"/>
<dbReference type="InterPro" id="IPR004381">
    <property type="entry name" value="Glycerate_kinase"/>
</dbReference>
<dbReference type="Proteomes" id="UP000014387">
    <property type="component" value="Unassembled WGS sequence"/>
</dbReference>
<keyword evidence="2" id="KW-1185">Reference proteome</keyword>
<evidence type="ECO:0000313" key="1">
    <source>
        <dbReference type="EMBL" id="EPD30372.1"/>
    </source>
</evidence>
<protein>
    <recommendedName>
        <fullName evidence="3">Glycerate kinase</fullName>
    </recommendedName>
</protein>
<evidence type="ECO:0008006" key="3">
    <source>
        <dbReference type="Google" id="ProtNLM"/>
    </source>
</evidence>
<evidence type="ECO:0000313" key="2">
    <source>
        <dbReference type="Proteomes" id="UP000014387"/>
    </source>
</evidence>
<proteinExistence type="predicted"/>
<accession>A0A9W5RDF3</accession>
<dbReference type="Pfam" id="PF02595">
    <property type="entry name" value="Gly_kinase"/>
    <property type="match status" value="1"/>
</dbReference>
<dbReference type="OrthoDB" id="3265524at2"/>
<organism evidence="1 2">
    <name type="scientific">Gleimia europaea ACS-120-V-Col10b</name>
    <dbReference type="NCBI Taxonomy" id="883069"/>
    <lineage>
        <taxon>Bacteria</taxon>
        <taxon>Bacillati</taxon>
        <taxon>Actinomycetota</taxon>
        <taxon>Actinomycetes</taxon>
        <taxon>Actinomycetales</taxon>
        <taxon>Actinomycetaceae</taxon>
        <taxon>Gleimia</taxon>
    </lineage>
</organism>
<sequence length="349" mass="36788">MTYTFNRVAVAGERATLESKDVASIIATIFQGAIAVEEVDLEPAHAATNLDSRGMHVCARQQLGNIEAWAPEGKTTWVVAGHDEPAANPVTTLPQSLTNNPEIGAIGTLMQLAGIPAECAFASVAEVNTAIGTENLGGANTAWFENRDLLAQVRGRALDKIGNRSLAVASATERPLLGLDSTLAQGYGGNALNVVGQHAVRALTQFYQQFSDIAQAEQLAPASTSFARAVGSGAGLGIGALALGLRGQLTGLPEVLADAFNLRQHVAAADLVVGIIDTLHPQTIADSPIRMLTALAAEYALPCILFTHESSLSKHELSEWGIHQAYVIDRSKANSDVSRILAGTWIRKR</sequence>
<dbReference type="SUPFAM" id="SSF110738">
    <property type="entry name" value="Glycerate kinase I"/>
    <property type="match status" value="1"/>
</dbReference>
<dbReference type="RefSeq" id="WP_016443484.1">
    <property type="nucleotide sequence ID" value="NZ_KE150266.1"/>
</dbReference>
<comment type="caution">
    <text evidence="1">The sequence shown here is derived from an EMBL/GenBank/DDBJ whole genome shotgun (WGS) entry which is preliminary data.</text>
</comment>
<gene>
    <name evidence="1" type="ORF">HMPREF9238_00110</name>
</gene>
<dbReference type="EMBL" id="AGWN01000001">
    <property type="protein sequence ID" value="EPD30372.1"/>
    <property type="molecule type" value="Genomic_DNA"/>
</dbReference>
<dbReference type="InterPro" id="IPR036129">
    <property type="entry name" value="Glycerate_kinase_sf"/>
</dbReference>
<reference evidence="1 2" key="1">
    <citation type="submission" date="2013-05" db="EMBL/GenBank/DDBJ databases">
        <title>The Genome Sequence of Actinomyces europaeus ACS-120-V-COL10B.</title>
        <authorList>
            <consortium name="The Broad Institute Genomics Platform"/>
            <person name="Earl A."/>
            <person name="Ward D."/>
            <person name="Feldgarden M."/>
            <person name="Gevers D."/>
            <person name="Saerens B."/>
            <person name="Vaneechoutte M."/>
            <person name="Walker B."/>
            <person name="Young S."/>
            <person name="Zeng Q."/>
            <person name="Gargeya S."/>
            <person name="Fitzgerald M."/>
            <person name="Haas B."/>
            <person name="Abouelleil A."/>
            <person name="Allen A.W."/>
            <person name="Alvarado L."/>
            <person name="Arachchi H.M."/>
            <person name="Berlin A.M."/>
            <person name="Chapman S.B."/>
            <person name="Gainer-Dewar J."/>
            <person name="Goldberg J."/>
            <person name="Griggs A."/>
            <person name="Gujja S."/>
            <person name="Hansen M."/>
            <person name="Howarth C."/>
            <person name="Imamovic A."/>
            <person name="Ireland A."/>
            <person name="Larimer J."/>
            <person name="McCowan C."/>
            <person name="Murphy C."/>
            <person name="Pearson M."/>
            <person name="Poon T.W."/>
            <person name="Priest M."/>
            <person name="Roberts A."/>
            <person name="Saif S."/>
            <person name="Shea T."/>
            <person name="Sisk P."/>
            <person name="Sykes S."/>
            <person name="Wortman J."/>
            <person name="Nusbaum C."/>
            <person name="Birren B."/>
        </authorList>
    </citation>
    <scope>NUCLEOTIDE SEQUENCE [LARGE SCALE GENOMIC DNA]</scope>
    <source>
        <strain evidence="1 2">ACS-120-V-Col10b</strain>
    </source>
</reference>
<dbReference type="GO" id="GO:0008887">
    <property type="term" value="F:glycerate kinase activity"/>
    <property type="evidence" value="ECO:0007669"/>
    <property type="project" value="InterPro"/>
</dbReference>
<dbReference type="GO" id="GO:0031388">
    <property type="term" value="P:organic acid phosphorylation"/>
    <property type="evidence" value="ECO:0007669"/>
    <property type="project" value="InterPro"/>
</dbReference>
<name>A0A9W5RDF3_9ACTO</name>